<sequence>MNAIDRYIGSFTGGACVPAGGGVPEISGILCVVVNIIDYLLTIAAAVAFVMIVVGGIQYMISGGDEKAITASKATLTYAVLGLIIILGAVLIVNSVLATLIQ</sequence>
<name>A0A1F4W3R1_UNCKA</name>
<evidence type="ECO:0000256" key="1">
    <source>
        <dbReference type="SAM" id="Phobius"/>
    </source>
</evidence>
<dbReference type="EMBL" id="MEVM01000185">
    <property type="protein sequence ID" value="OGC64057.1"/>
    <property type="molecule type" value="Genomic_DNA"/>
</dbReference>
<dbReference type="InterPro" id="IPR043993">
    <property type="entry name" value="T4SS_pilin"/>
</dbReference>
<proteinExistence type="predicted"/>
<gene>
    <name evidence="2" type="ORF">A3J33_03135</name>
</gene>
<dbReference type="Proteomes" id="UP000176492">
    <property type="component" value="Unassembled WGS sequence"/>
</dbReference>
<feature type="transmembrane region" description="Helical" evidence="1">
    <location>
        <begin position="78"/>
        <end position="101"/>
    </location>
</feature>
<protein>
    <submittedName>
        <fullName evidence="2">Uncharacterized protein</fullName>
    </submittedName>
</protein>
<reference evidence="2 3" key="1">
    <citation type="journal article" date="2016" name="Nat. Commun.">
        <title>Thousands of microbial genomes shed light on interconnected biogeochemical processes in an aquifer system.</title>
        <authorList>
            <person name="Anantharaman K."/>
            <person name="Brown C.T."/>
            <person name="Hug L.A."/>
            <person name="Sharon I."/>
            <person name="Castelle C.J."/>
            <person name="Probst A.J."/>
            <person name="Thomas B.C."/>
            <person name="Singh A."/>
            <person name="Wilkins M.J."/>
            <person name="Karaoz U."/>
            <person name="Brodie E.L."/>
            <person name="Williams K.H."/>
            <person name="Hubbard S.S."/>
            <person name="Banfield J.F."/>
        </authorList>
    </citation>
    <scope>NUCLEOTIDE SEQUENCE [LARGE SCALE GENOMIC DNA]</scope>
</reference>
<accession>A0A1F4W3R1</accession>
<keyword evidence="1" id="KW-0812">Transmembrane</keyword>
<evidence type="ECO:0000313" key="3">
    <source>
        <dbReference type="Proteomes" id="UP000176492"/>
    </source>
</evidence>
<evidence type="ECO:0000313" key="2">
    <source>
        <dbReference type="EMBL" id="OGC64057.1"/>
    </source>
</evidence>
<organism evidence="2 3">
    <name type="scientific">candidate division WWE3 bacterium RIFCSPLOWO2_02_FULL_53_10</name>
    <dbReference type="NCBI Taxonomy" id="1802629"/>
    <lineage>
        <taxon>Bacteria</taxon>
        <taxon>Katanobacteria</taxon>
    </lineage>
</organism>
<keyword evidence="1" id="KW-1133">Transmembrane helix</keyword>
<comment type="caution">
    <text evidence="2">The sequence shown here is derived from an EMBL/GenBank/DDBJ whole genome shotgun (WGS) entry which is preliminary data.</text>
</comment>
<dbReference type="AlphaFoldDB" id="A0A1F4W3R1"/>
<keyword evidence="1" id="KW-0472">Membrane</keyword>
<feature type="transmembrane region" description="Helical" evidence="1">
    <location>
        <begin position="36"/>
        <end position="57"/>
    </location>
</feature>
<dbReference type="Pfam" id="PF18895">
    <property type="entry name" value="T4SS_pilin"/>
    <property type="match status" value="1"/>
</dbReference>